<evidence type="ECO:0000256" key="6">
    <source>
        <dbReference type="ARBA" id="ARBA00022771"/>
    </source>
</evidence>
<dbReference type="PANTHER" id="PTHR16515:SF49">
    <property type="entry name" value="GASTRULA ZINC FINGER PROTEIN XLCGF49.1-LIKE-RELATED"/>
    <property type="match status" value="1"/>
</dbReference>
<protein>
    <recommendedName>
        <fullName evidence="14">C2H2-type domain-containing protein</fullName>
    </recommendedName>
</protein>
<feature type="domain" description="C2H2-type" evidence="14">
    <location>
        <begin position="402"/>
        <end position="429"/>
    </location>
</feature>
<evidence type="ECO:0000256" key="7">
    <source>
        <dbReference type="ARBA" id="ARBA00022833"/>
    </source>
</evidence>
<dbReference type="InterPro" id="IPR036236">
    <property type="entry name" value="Znf_C2H2_sf"/>
</dbReference>
<evidence type="ECO:0000256" key="9">
    <source>
        <dbReference type="ARBA" id="ARBA00023125"/>
    </source>
</evidence>
<keyword evidence="11" id="KW-0539">Nucleus</keyword>
<evidence type="ECO:0000256" key="3">
    <source>
        <dbReference type="ARBA" id="ARBA00006991"/>
    </source>
</evidence>
<dbReference type="FunFam" id="3.30.160.60:FF:000188">
    <property type="entry name" value="Zinc finger protein 787"/>
    <property type="match status" value="1"/>
</dbReference>
<evidence type="ECO:0000256" key="5">
    <source>
        <dbReference type="ARBA" id="ARBA00022737"/>
    </source>
</evidence>
<keyword evidence="4" id="KW-0479">Metal-binding</keyword>
<evidence type="ECO:0000259" key="14">
    <source>
        <dbReference type="PROSITE" id="PS50157"/>
    </source>
</evidence>
<feature type="domain" description="C2H2-type" evidence="14">
    <location>
        <begin position="487"/>
        <end position="514"/>
    </location>
</feature>
<sequence>MAGEVIEQASHIRWEQVRLNQGLRCESEVAAFLLQHYEDTLSGFQSSVQCRQCKTPLILRCPVCSSQCQDLKVEPRVANATLVDTSAPVDPDDTANCVPWNTASDTSMDSGVNSGETALFEIKTENTDVDETPLSLSPGLNVDRNVGDNVSEARGIHRRRSIESTVPVMEIVKSGGTRNNSGRKQLTVKLRRIEDTAMVEESPALHQKHRRQQAGRKKQCKKKGPTARQLKKATQKQDQTFCQSLPPAQTTQHLQPSSQTNLHLFRLQTVLPQGENEEKGGEQSAATQEGDDKRSSMGIVEGSKQPKLCKEEQADVTRELISLVQRSQCGTPEYKQTLRLFTRGYSGFCPICQRRIKALSKHLTNHMPQKVVPCPLCPLTFRNVAARDYHRERVHSSRGKSFTCEDCGRSFYKPWLLQQHLRIHTGEKPYVCDKCGAAFSSSPGLINHNTSTHIGKKPFTCEDCGKTYAFSSLLKRHRAAHSTTPQFPCTLCLRAFVSKRLLNQHMVRHKAARSHVCDVCGRGFKTRWQVNKHVSVHSEERPYRCDFCGKGFKMRSVLDTHRRVHTGERPYKCPDCDKSFSDSGNLCKHRKTNHRWPGVEKLAVV</sequence>
<dbReference type="FunFam" id="3.30.160.60:FF:000688">
    <property type="entry name" value="zinc finger protein 197 isoform X1"/>
    <property type="match status" value="1"/>
</dbReference>
<dbReference type="InterPro" id="IPR013087">
    <property type="entry name" value="Znf_C2H2_type"/>
</dbReference>
<evidence type="ECO:0000256" key="12">
    <source>
        <dbReference type="PROSITE-ProRule" id="PRU00042"/>
    </source>
</evidence>
<evidence type="ECO:0000256" key="2">
    <source>
        <dbReference type="ARBA" id="ARBA00004123"/>
    </source>
</evidence>
<dbReference type="InterPro" id="IPR050331">
    <property type="entry name" value="Zinc_finger"/>
</dbReference>
<accession>A0AAN9G6N7</accession>
<evidence type="ECO:0000256" key="11">
    <source>
        <dbReference type="ARBA" id="ARBA00023242"/>
    </source>
</evidence>
<keyword evidence="10" id="KW-0804">Transcription</keyword>
<organism evidence="15 16">
    <name type="scientific">Littorina saxatilis</name>
    <dbReference type="NCBI Taxonomy" id="31220"/>
    <lineage>
        <taxon>Eukaryota</taxon>
        <taxon>Metazoa</taxon>
        <taxon>Spiralia</taxon>
        <taxon>Lophotrochozoa</taxon>
        <taxon>Mollusca</taxon>
        <taxon>Gastropoda</taxon>
        <taxon>Caenogastropoda</taxon>
        <taxon>Littorinimorpha</taxon>
        <taxon>Littorinoidea</taxon>
        <taxon>Littorinidae</taxon>
        <taxon>Littorina</taxon>
    </lineage>
</organism>
<evidence type="ECO:0000256" key="10">
    <source>
        <dbReference type="ARBA" id="ARBA00023163"/>
    </source>
</evidence>
<dbReference type="Gene3D" id="3.30.160.60">
    <property type="entry name" value="Classic Zinc Finger"/>
    <property type="match status" value="7"/>
</dbReference>
<dbReference type="EMBL" id="JBAMIC010000013">
    <property type="protein sequence ID" value="KAK7097503.1"/>
    <property type="molecule type" value="Genomic_DNA"/>
</dbReference>
<keyword evidence="16" id="KW-1185">Reference proteome</keyword>
<feature type="domain" description="C2H2-type" evidence="14">
    <location>
        <begin position="459"/>
        <end position="486"/>
    </location>
</feature>
<dbReference type="PROSITE" id="PS50157">
    <property type="entry name" value="ZINC_FINGER_C2H2_2"/>
    <property type="match status" value="7"/>
</dbReference>
<name>A0AAN9G6N7_9CAEN</name>
<evidence type="ECO:0000256" key="4">
    <source>
        <dbReference type="ARBA" id="ARBA00022723"/>
    </source>
</evidence>
<evidence type="ECO:0000313" key="16">
    <source>
        <dbReference type="Proteomes" id="UP001374579"/>
    </source>
</evidence>
<dbReference type="FunFam" id="3.30.160.60:FF:000495">
    <property type="entry name" value="zinc finger protein 668"/>
    <property type="match status" value="1"/>
</dbReference>
<comment type="subcellular location">
    <subcellularLocation>
        <location evidence="2">Nucleus</location>
    </subcellularLocation>
</comment>
<feature type="region of interest" description="Disordered" evidence="13">
    <location>
        <begin position="200"/>
        <end position="239"/>
    </location>
</feature>
<feature type="domain" description="C2H2-type" evidence="14">
    <location>
        <begin position="515"/>
        <end position="542"/>
    </location>
</feature>
<evidence type="ECO:0000256" key="8">
    <source>
        <dbReference type="ARBA" id="ARBA00023015"/>
    </source>
</evidence>
<feature type="domain" description="C2H2-type" evidence="14">
    <location>
        <begin position="430"/>
        <end position="458"/>
    </location>
</feature>
<dbReference type="FunFam" id="3.30.160.60:FF:000060">
    <property type="entry name" value="zinc finger protein 436"/>
    <property type="match status" value="1"/>
</dbReference>
<dbReference type="GO" id="GO:0005634">
    <property type="term" value="C:nucleus"/>
    <property type="evidence" value="ECO:0007669"/>
    <property type="project" value="UniProtKB-SubCell"/>
</dbReference>
<evidence type="ECO:0000313" key="15">
    <source>
        <dbReference type="EMBL" id="KAK7097503.1"/>
    </source>
</evidence>
<keyword evidence="6 12" id="KW-0863">Zinc-finger</keyword>
<feature type="compositionally biased region" description="Basic residues" evidence="13">
    <location>
        <begin position="206"/>
        <end position="234"/>
    </location>
</feature>
<evidence type="ECO:0000256" key="1">
    <source>
        <dbReference type="ARBA" id="ARBA00003767"/>
    </source>
</evidence>
<evidence type="ECO:0000256" key="13">
    <source>
        <dbReference type="SAM" id="MobiDB-lite"/>
    </source>
</evidence>
<proteinExistence type="inferred from homology"/>
<dbReference type="PROSITE" id="PS00028">
    <property type="entry name" value="ZINC_FINGER_C2H2_1"/>
    <property type="match status" value="7"/>
</dbReference>
<dbReference type="Proteomes" id="UP001374579">
    <property type="component" value="Unassembled WGS sequence"/>
</dbReference>
<dbReference type="SMART" id="SM00355">
    <property type="entry name" value="ZnF_C2H2"/>
    <property type="match status" value="9"/>
</dbReference>
<dbReference type="Pfam" id="PF00096">
    <property type="entry name" value="zf-C2H2"/>
    <property type="match status" value="5"/>
</dbReference>
<dbReference type="SUPFAM" id="SSF57667">
    <property type="entry name" value="beta-beta-alpha zinc fingers"/>
    <property type="match status" value="4"/>
</dbReference>
<comment type="function">
    <text evidence="1">May be involved in transcriptional regulation.</text>
</comment>
<comment type="caution">
    <text evidence="15">The sequence shown here is derived from an EMBL/GenBank/DDBJ whole genome shotgun (WGS) entry which is preliminary data.</text>
</comment>
<keyword evidence="9" id="KW-0238">DNA-binding</keyword>
<reference evidence="15 16" key="1">
    <citation type="submission" date="2024-02" db="EMBL/GenBank/DDBJ databases">
        <title>Chromosome-scale genome assembly of the rough periwinkle Littorina saxatilis.</title>
        <authorList>
            <person name="De Jode A."/>
            <person name="Faria R."/>
            <person name="Formenti G."/>
            <person name="Sims Y."/>
            <person name="Smith T.P."/>
            <person name="Tracey A."/>
            <person name="Wood J.M.D."/>
            <person name="Zagrodzka Z.B."/>
            <person name="Johannesson K."/>
            <person name="Butlin R.K."/>
            <person name="Leder E.H."/>
        </authorList>
    </citation>
    <scope>NUCLEOTIDE SEQUENCE [LARGE SCALE GENOMIC DNA]</scope>
    <source>
        <strain evidence="15">Snail1</strain>
        <tissue evidence="15">Muscle</tissue>
    </source>
</reference>
<keyword evidence="5" id="KW-0677">Repeat</keyword>
<dbReference type="GO" id="GO:0010468">
    <property type="term" value="P:regulation of gene expression"/>
    <property type="evidence" value="ECO:0007669"/>
    <property type="project" value="TreeGrafter"/>
</dbReference>
<keyword evidence="7" id="KW-0862">Zinc</keyword>
<keyword evidence="8" id="KW-0805">Transcription regulation</keyword>
<dbReference type="AlphaFoldDB" id="A0AAN9G6N7"/>
<feature type="domain" description="C2H2-type" evidence="14">
    <location>
        <begin position="543"/>
        <end position="570"/>
    </location>
</feature>
<dbReference type="FunFam" id="3.30.160.60:FF:000446">
    <property type="entry name" value="Zinc finger protein"/>
    <property type="match status" value="1"/>
</dbReference>
<gene>
    <name evidence="15" type="ORF">V1264_004470</name>
</gene>
<dbReference type="GO" id="GO:0003677">
    <property type="term" value="F:DNA binding"/>
    <property type="evidence" value="ECO:0007669"/>
    <property type="project" value="UniProtKB-KW"/>
</dbReference>
<dbReference type="GO" id="GO:0008270">
    <property type="term" value="F:zinc ion binding"/>
    <property type="evidence" value="ECO:0007669"/>
    <property type="project" value="UniProtKB-KW"/>
</dbReference>
<dbReference type="PANTHER" id="PTHR16515">
    <property type="entry name" value="PR DOMAIN ZINC FINGER PROTEIN"/>
    <property type="match status" value="1"/>
</dbReference>
<feature type="region of interest" description="Disordered" evidence="13">
    <location>
        <begin position="274"/>
        <end position="307"/>
    </location>
</feature>
<feature type="domain" description="C2H2-type" evidence="14">
    <location>
        <begin position="571"/>
        <end position="594"/>
    </location>
</feature>
<comment type="similarity">
    <text evidence="3">Belongs to the krueppel C2H2-type zinc-finger protein family.</text>
</comment>